<sequence length="296" mass="32976">MSKHRAPRAPRRGWLAERPEGAIAVPRRRLAAQSRRDFLFFAVGTLAAAAGTWWLLPDRTKARLLPKTHDRLDTLAARVGLSRENRERALDRALSFDDDVAEALYSKDRRVRTYSRSEVTPLRNNYDGRTPGPEYLASWSLGLSGLASGSDQRLSIDQLLRRFALHGQVTRLVCVEGWSAVAWWGGIRFADVLAAFPPAPSARWAALRSSVNLDGAGRPDPYYVSIDLETARHPQTLLATHLAGRPLTLAHGAPLRLLAPMKLGLKNIKAVTDIAYTVDEPADYWNERGYSRYDGL</sequence>
<dbReference type="InterPro" id="IPR036374">
    <property type="entry name" value="OxRdtase_Mopterin-bd_sf"/>
</dbReference>
<dbReference type="InterPro" id="IPR000572">
    <property type="entry name" value="OxRdtase_Mopterin-bd_dom"/>
</dbReference>
<comment type="caution">
    <text evidence="3">The sequence shown here is derived from an EMBL/GenBank/DDBJ whole genome shotgun (WGS) entry which is preliminary data.</text>
</comment>
<proteinExistence type="predicted"/>
<dbReference type="Gene3D" id="3.90.420.10">
    <property type="entry name" value="Oxidoreductase, molybdopterin-binding domain"/>
    <property type="match status" value="1"/>
</dbReference>
<gene>
    <name evidence="3" type="ORF">E6K78_05055</name>
</gene>
<organism evidence="3 4">
    <name type="scientific">Eiseniibacteriota bacterium</name>
    <dbReference type="NCBI Taxonomy" id="2212470"/>
    <lineage>
        <taxon>Bacteria</taxon>
        <taxon>Candidatus Eiseniibacteriota</taxon>
    </lineage>
</organism>
<keyword evidence="1" id="KW-1133">Transmembrane helix</keyword>
<dbReference type="InterPro" id="IPR006311">
    <property type="entry name" value="TAT_signal"/>
</dbReference>
<evidence type="ECO:0000256" key="1">
    <source>
        <dbReference type="SAM" id="Phobius"/>
    </source>
</evidence>
<keyword evidence="1" id="KW-0812">Transmembrane</keyword>
<dbReference type="PROSITE" id="PS51318">
    <property type="entry name" value="TAT"/>
    <property type="match status" value="1"/>
</dbReference>
<evidence type="ECO:0000313" key="4">
    <source>
        <dbReference type="Proteomes" id="UP000316609"/>
    </source>
</evidence>
<dbReference type="AlphaFoldDB" id="A0A538TUW5"/>
<dbReference type="PANTHER" id="PTHR43032">
    <property type="entry name" value="PROTEIN-METHIONINE-SULFOXIDE REDUCTASE"/>
    <property type="match status" value="1"/>
</dbReference>
<dbReference type="Proteomes" id="UP000316609">
    <property type="component" value="Unassembled WGS sequence"/>
</dbReference>
<dbReference type="PANTHER" id="PTHR43032:SF2">
    <property type="entry name" value="BLL0505 PROTEIN"/>
    <property type="match status" value="1"/>
</dbReference>
<evidence type="ECO:0000259" key="2">
    <source>
        <dbReference type="Pfam" id="PF00174"/>
    </source>
</evidence>
<protein>
    <recommendedName>
        <fullName evidence="2">Oxidoreductase molybdopterin-binding domain-containing protein</fullName>
    </recommendedName>
</protein>
<dbReference type="EMBL" id="VBOY01000040">
    <property type="protein sequence ID" value="TMQ67414.1"/>
    <property type="molecule type" value="Genomic_DNA"/>
</dbReference>
<feature type="transmembrane region" description="Helical" evidence="1">
    <location>
        <begin position="38"/>
        <end position="56"/>
    </location>
</feature>
<accession>A0A538TUW5</accession>
<dbReference type="SUPFAM" id="SSF56524">
    <property type="entry name" value="Oxidoreductase molybdopterin-binding domain"/>
    <property type="match status" value="1"/>
</dbReference>
<reference evidence="3 4" key="1">
    <citation type="journal article" date="2019" name="Nat. Microbiol.">
        <title>Mediterranean grassland soil C-N compound turnover is dependent on rainfall and depth, and is mediated by genomically divergent microorganisms.</title>
        <authorList>
            <person name="Diamond S."/>
            <person name="Andeer P.F."/>
            <person name="Li Z."/>
            <person name="Crits-Christoph A."/>
            <person name="Burstein D."/>
            <person name="Anantharaman K."/>
            <person name="Lane K.R."/>
            <person name="Thomas B.C."/>
            <person name="Pan C."/>
            <person name="Northen T.R."/>
            <person name="Banfield J.F."/>
        </authorList>
    </citation>
    <scope>NUCLEOTIDE SEQUENCE [LARGE SCALE GENOMIC DNA]</scope>
    <source>
        <strain evidence="3">WS_8</strain>
    </source>
</reference>
<name>A0A538TUW5_UNCEI</name>
<keyword evidence="1" id="KW-0472">Membrane</keyword>
<feature type="domain" description="Oxidoreductase molybdopterin-binding" evidence="2">
    <location>
        <begin position="136"/>
        <end position="285"/>
    </location>
</feature>
<evidence type="ECO:0000313" key="3">
    <source>
        <dbReference type="EMBL" id="TMQ67414.1"/>
    </source>
</evidence>
<dbReference type="Pfam" id="PF00174">
    <property type="entry name" value="Oxidored_molyb"/>
    <property type="match status" value="1"/>
</dbReference>